<dbReference type="InterPro" id="IPR023214">
    <property type="entry name" value="HAD_sf"/>
</dbReference>
<dbReference type="Gene3D" id="3.40.50.1000">
    <property type="entry name" value="HAD superfamily/HAD-like"/>
    <property type="match status" value="1"/>
</dbReference>
<feature type="non-terminal residue" evidence="1">
    <location>
        <position position="149"/>
    </location>
</feature>
<keyword evidence="2" id="KW-1185">Reference proteome</keyword>
<comment type="caution">
    <text evidence="1">The sequence shown here is derived from an EMBL/GenBank/DDBJ whole genome shotgun (WGS) entry which is preliminary data.</text>
</comment>
<evidence type="ECO:0000313" key="2">
    <source>
        <dbReference type="Proteomes" id="UP000770717"/>
    </source>
</evidence>
<proteinExistence type="predicted"/>
<name>A0A8J6KIF0_ELECQ</name>
<gene>
    <name evidence="1" type="ORF">GDO78_001326</name>
</gene>
<reference evidence="1" key="1">
    <citation type="thesis" date="2020" institute="ProQuest LLC" country="789 East Eisenhower Parkway, Ann Arbor, MI, USA">
        <title>Comparative Genomics and Chromosome Evolution.</title>
        <authorList>
            <person name="Mudd A.B."/>
        </authorList>
    </citation>
    <scope>NUCLEOTIDE SEQUENCE</scope>
    <source>
        <strain evidence="1">HN-11 Male</strain>
        <tissue evidence="1">Kidney and liver</tissue>
    </source>
</reference>
<dbReference type="AlphaFoldDB" id="A0A8J6KIF0"/>
<dbReference type="SUPFAM" id="SSF56784">
    <property type="entry name" value="HAD-like"/>
    <property type="match status" value="1"/>
</dbReference>
<dbReference type="InterPro" id="IPR036412">
    <property type="entry name" value="HAD-like_sf"/>
</dbReference>
<protein>
    <submittedName>
        <fullName evidence="1">Uncharacterized protein</fullName>
    </submittedName>
</protein>
<accession>A0A8J6KIF0</accession>
<organism evidence="1 2">
    <name type="scientific">Eleutherodactylus coqui</name>
    <name type="common">Puerto Rican coqui</name>
    <dbReference type="NCBI Taxonomy" id="57060"/>
    <lineage>
        <taxon>Eukaryota</taxon>
        <taxon>Metazoa</taxon>
        <taxon>Chordata</taxon>
        <taxon>Craniata</taxon>
        <taxon>Vertebrata</taxon>
        <taxon>Euteleostomi</taxon>
        <taxon>Amphibia</taxon>
        <taxon>Batrachia</taxon>
        <taxon>Anura</taxon>
        <taxon>Neobatrachia</taxon>
        <taxon>Hyloidea</taxon>
        <taxon>Eleutherodactylidae</taxon>
        <taxon>Eleutherodactylinae</taxon>
        <taxon>Eleutherodactylus</taxon>
        <taxon>Eleutherodactylus</taxon>
    </lineage>
</organism>
<dbReference type="Proteomes" id="UP000770717">
    <property type="component" value="Unassembled WGS sequence"/>
</dbReference>
<dbReference type="OrthoDB" id="6503940at2759"/>
<dbReference type="EMBL" id="WNTK01000001">
    <property type="protein sequence ID" value="KAG9493356.1"/>
    <property type="molecule type" value="Genomic_DNA"/>
</dbReference>
<sequence length="149" mass="16649">VVYFGDSIRSDIFSARHYSNWETVLILEELEGAEIQEPDVTDFGSSLNKKGKYDSIPAQENYSVSKKWGSYFADCITSARSSQDTLYVTWCCSSIRNYSTLTIPSLMTIVDLPLDYKFTRFSCSSTDIDGYYPQPPAILISQSTEGAAA</sequence>
<evidence type="ECO:0000313" key="1">
    <source>
        <dbReference type="EMBL" id="KAG9493356.1"/>
    </source>
</evidence>